<gene>
    <name evidence="1" type="ORF">COLSTE_01879</name>
</gene>
<protein>
    <submittedName>
        <fullName evidence="1">Uncharacterized protein</fullName>
    </submittedName>
</protein>
<dbReference type="Proteomes" id="UP000003560">
    <property type="component" value="Unassembled WGS sequence"/>
</dbReference>
<dbReference type="EMBL" id="ABXJ01000110">
    <property type="protein sequence ID" value="EEA89895.1"/>
    <property type="molecule type" value="Genomic_DNA"/>
</dbReference>
<dbReference type="HOGENOM" id="CLU_3308007_0_0_11"/>
<sequence length="39" mass="4418">MPWRCRVGPLSSKVCHFLVVTMGGEGIRLRELTFGAEFH</sequence>
<comment type="caution">
    <text evidence="1">The sequence shown here is derived from an EMBL/GenBank/DDBJ whole genome shotgun (WGS) entry which is preliminary data.</text>
</comment>
<reference evidence="1 2" key="1">
    <citation type="submission" date="2008-10" db="EMBL/GenBank/DDBJ databases">
        <title>Draft genome sequence of Collinsella stercoris (DSM 13279).</title>
        <authorList>
            <person name="Sudarsanam P."/>
            <person name="Ley R."/>
            <person name="Guruge J."/>
            <person name="Turnbaugh P.J."/>
            <person name="Mahowald M."/>
            <person name="Liep D."/>
            <person name="Gordon J."/>
        </authorList>
    </citation>
    <scope>NUCLEOTIDE SEQUENCE [LARGE SCALE GENOMIC DNA]</scope>
    <source>
        <strain evidence="1 2">DSM 13279</strain>
    </source>
</reference>
<keyword evidence="2" id="KW-1185">Reference proteome</keyword>
<proteinExistence type="predicted"/>
<reference evidence="1 2" key="2">
    <citation type="submission" date="2008-10" db="EMBL/GenBank/DDBJ databases">
        <authorList>
            <person name="Fulton L."/>
            <person name="Clifton S."/>
            <person name="Fulton B."/>
            <person name="Xu J."/>
            <person name="Minx P."/>
            <person name="Pepin K.H."/>
            <person name="Johnson M."/>
            <person name="Thiruvilangam P."/>
            <person name="Bhonagiri V."/>
            <person name="Nash W.E."/>
            <person name="Mardis E.R."/>
            <person name="Wilson R.K."/>
        </authorList>
    </citation>
    <scope>NUCLEOTIDE SEQUENCE [LARGE SCALE GENOMIC DNA]</scope>
    <source>
        <strain evidence="1 2">DSM 13279</strain>
    </source>
</reference>
<organism evidence="1 2">
    <name type="scientific">Collinsella stercoris DSM 13279</name>
    <dbReference type="NCBI Taxonomy" id="445975"/>
    <lineage>
        <taxon>Bacteria</taxon>
        <taxon>Bacillati</taxon>
        <taxon>Actinomycetota</taxon>
        <taxon>Coriobacteriia</taxon>
        <taxon>Coriobacteriales</taxon>
        <taxon>Coriobacteriaceae</taxon>
        <taxon>Collinsella</taxon>
    </lineage>
</organism>
<dbReference type="AlphaFoldDB" id="B6GCQ5"/>
<evidence type="ECO:0000313" key="2">
    <source>
        <dbReference type="Proteomes" id="UP000003560"/>
    </source>
</evidence>
<dbReference type="STRING" id="445975.COLSTE_01879"/>
<name>B6GCQ5_9ACTN</name>
<evidence type="ECO:0000313" key="1">
    <source>
        <dbReference type="EMBL" id="EEA89895.1"/>
    </source>
</evidence>
<accession>B6GCQ5</accession>